<sequence>MASAALRHEFLPPRFRQHYHTHTTFTRISPGEAAEIPKLHVVVPARWSIHEHLNDNLIRNLETDLDNLFTTQPRLMPLLTEAVQWLQTKWDDAFGENPVSDYTNETMSTESTRLLTQFAIKSFNEIRRFSTLPTTSETSVRYRPSPTDMLPFSVDGVVIQIGGAVAEAPSYLVGVENRRPTDLLVAAKELTKRGTSCRVVNLDLNAGFMSDQPNWWVLANKLTFDIPSGAPDDGDYQGTGRDHQVESEDSSSYSNEHDDKSAASTPLGVTRRLSSRPTEIVSGSLGFTGDWSGCLANPAGYSITLGDIIARGAHGVLHEAALFQNGVLVSVVAVKRSDITEVLADEFSVYEQLEPHCPYIPRCFGLCISFGTAFLLVTKFAQSRILPQPYALVPKSERCLRNILWFTEGTPIIIDLVTAQAHRCNGHCAELFDLKSALQLKNHEIDIWARSQFRMPHGTTAHATRPIASLRRNDKHGCRGLSKTKSAPEAGELWESWHLHNPRVFYICAIN</sequence>
<keyword evidence="3" id="KW-1185">Reference proteome</keyword>
<comment type="caution">
    <text evidence="2">The sequence shown here is derived from an EMBL/GenBank/DDBJ whole genome shotgun (WGS) entry which is preliminary data.</text>
</comment>
<dbReference type="AlphaFoldDB" id="A0AAD6TUZ5"/>
<evidence type="ECO:0000256" key="1">
    <source>
        <dbReference type="SAM" id="MobiDB-lite"/>
    </source>
</evidence>
<organism evidence="2 3">
    <name type="scientific">Mycena belliarum</name>
    <dbReference type="NCBI Taxonomy" id="1033014"/>
    <lineage>
        <taxon>Eukaryota</taxon>
        <taxon>Fungi</taxon>
        <taxon>Dikarya</taxon>
        <taxon>Basidiomycota</taxon>
        <taxon>Agaricomycotina</taxon>
        <taxon>Agaricomycetes</taxon>
        <taxon>Agaricomycetidae</taxon>
        <taxon>Agaricales</taxon>
        <taxon>Marasmiineae</taxon>
        <taxon>Mycenaceae</taxon>
        <taxon>Mycena</taxon>
    </lineage>
</organism>
<gene>
    <name evidence="2" type="ORF">B0H15DRAFT_934042</name>
</gene>
<name>A0AAD6TUZ5_9AGAR</name>
<protein>
    <submittedName>
        <fullName evidence="2">Uncharacterized protein</fullName>
    </submittedName>
</protein>
<dbReference type="Proteomes" id="UP001222325">
    <property type="component" value="Unassembled WGS sequence"/>
</dbReference>
<proteinExistence type="predicted"/>
<accession>A0AAD6TUZ5</accession>
<feature type="region of interest" description="Disordered" evidence="1">
    <location>
        <begin position="229"/>
        <end position="275"/>
    </location>
</feature>
<reference evidence="2" key="1">
    <citation type="submission" date="2023-03" db="EMBL/GenBank/DDBJ databases">
        <title>Massive genome expansion in bonnet fungi (Mycena s.s.) driven by repeated elements and novel gene families across ecological guilds.</title>
        <authorList>
            <consortium name="Lawrence Berkeley National Laboratory"/>
            <person name="Harder C.B."/>
            <person name="Miyauchi S."/>
            <person name="Viragh M."/>
            <person name="Kuo A."/>
            <person name="Thoen E."/>
            <person name="Andreopoulos B."/>
            <person name="Lu D."/>
            <person name="Skrede I."/>
            <person name="Drula E."/>
            <person name="Henrissat B."/>
            <person name="Morin E."/>
            <person name="Kohler A."/>
            <person name="Barry K."/>
            <person name="LaButti K."/>
            <person name="Morin E."/>
            <person name="Salamov A."/>
            <person name="Lipzen A."/>
            <person name="Mereny Z."/>
            <person name="Hegedus B."/>
            <person name="Baldrian P."/>
            <person name="Stursova M."/>
            <person name="Weitz H."/>
            <person name="Taylor A."/>
            <person name="Grigoriev I.V."/>
            <person name="Nagy L.G."/>
            <person name="Martin F."/>
            <person name="Kauserud H."/>
        </authorList>
    </citation>
    <scope>NUCLEOTIDE SEQUENCE</scope>
    <source>
        <strain evidence="2">CBHHK173m</strain>
    </source>
</reference>
<dbReference type="EMBL" id="JARJCN010000074">
    <property type="protein sequence ID" value="KAJ7077268.1"/>
    <property type="molecule type" value="Genomic_DNA"/>
</dbReference>
<evidence type="ECO:0000313" key="2">
    <source>
        <dbReference type="EMBL" id="KAJ7077268.1"/>
    </source>
</evidence>
<evidence type="ECO:0000313" key="3">
    <source>
        <dbReference type="Proteomes" id="UP001222325"/>
    </source>
</evidence>